<dbReference type="EMBL" id="KN668991">
    <property type="protein sequence ID" value="KHN04750.1"/>
    <property type="molecule type" value="Genomic_DNA"/>
</dbReference>
<dbReference type="EMBL" id="QZWG01000007">
    <property type="protein sequence ID" value="RZC03196.1"/>
    <property type="molecule type" value="Genomic_DNA"/>
</dbReference>
<keyword evidence="3" id="KW-1185">Reference proteome</keyword>
<organism evidence="1">
    <name type="scientific">Glycine soja</name>
    <name type="common">Wild soybean</name>
    <dbReference type="NCBI Taxonomy" id="3848"/>
    <lineage>
        <taxon>Eukaryota</taxon>
        <taxon>Viridiplantae</taxon>
        <taxon>Streptophyta</taxon>
        <taxon>Embryophyta</taxon>
        <taxon>Tracheophyta</taxon>
        <taxon>Spermatophyta</taxon>
        <taxon>Magnoliopsida</taxon>
        <taxon>eudicotyledons</taxon>
        <taxon>Gunneridae</taxon>
        <taxon>Pentapetalae</taxon>
        <taxon>rosids</taxon>
        <taxon>fabids</taxon>
        <taxon>Fabales</taxon>
        <taxon>Fabaceae</taxon>
        <taxon>Papilionoideae</taxon>
        <taxon>50 kb inversion clade</taxon>
        <taxon>NPAAA clade</taxon>
        <taxon>indigoferoid/millettioid clade</taxon>
        <taxon>Phaseoleae</taxon>
        <taxon>Glycine</taxon>
        <taxon>Glycine subgen. Soja</taxon>
    </lineage>
</organism>
<dbReference type="Proteomes" id="UP000053555">
    <property type="component" value="Unassembled WGS sequence"/>
</dbReference>
<accession>A0A0B2P660</accession>
<evidence type="ECO:0000313" key="1">
    <source>
        <dbReference type="EMBL" id="KHN04750.1"/>
    </source>
</evidence>
<gene>
    <name evidence="2" type="ORF">D0Y65_018033</name>
    <name evidence="1" type="ORF">glysoja_047603</name>
</gene>
<sequence>MITFYYHQSARVFFFSFLLLTIVQVRRKLIEDWLPVLVVCKDWLANAVDIGSILDMMNKVAACAKHYVGDDGTTKGINENNIVASYNGLLRIHIGL</sequence>
<protein>
    <submittedName>
        <fullName evidence="1">Uncharacterized protein</fullName>
    </submittedName>
</protein>
<dbReference type="Proteomes" id="UP000289340">
    <property type="component" value="Chromosome 7"/>
</dbReference>
<evidence type="ECO:0000313" key="2">
    <source>
        <dbReference type="EMBL" id="RZC03196.1"/>
    </source>
</evidence>
<name>A0A0B2P660_GLYSO</name>
<proteinExistence type="predicted"/>
<reference evidence="1" key="1">
    <citation type="submission" date="2014-07" db="EMBL/GenBank/DDBJ databases">
        <title>Identification of a novel salt tolerance gene in wild soybean by whole-genome sequencing.</title>
        <authorList>
            <person name="Lam H.-M."/>
            <person name="Qi X."/>
            <person name="Li M.-W."/>
            <person name="Liu X."/>
            <person name="Xie M."/>
            <person name="Ni M."/>
            <person name="Xu X."/>
        </authorList>
    </citation>
    <scope>NUCLEOTIDE SEQUENCE [LARGE SCALE GENOMIC DNA]</scope>
    <source>
        <tissue evidence="1">Root</tissue>
    </source>
</reference>
<evidence type="ECO:0000313" key="3">
    <source>
        <dbReference type="Proteomes" id="UP000289340"/>
    </source>
</evidence>
<dbReference type="AlphaFoldDB" id="A0A0B2P660"/>
<reference evidence="2 3" key="2">
    <citation type="submission" date="2018-09" db="EMBL/GenBank/DDBJ databases">
        <title>A high-quality reference genome of wild soybean provides a powerful tool to mine soybean genomes.</title>
        <authorList>
            <person name="Xie M."/>
            <person name="Chung C.Y.L."/>
            <person name="Li M.-W."/>
            <person name="Wong F.-L."/>
            <person name="Chan T.-F."/>
            <person name="Lam H.-M."/>
        </authorList>
    </citation>
    <scope>NUCLEOTIDE SEQUENCE [LARGE SCALE GENOMIC DNA]</scope>
    <source>
        <strain evidence="3">cv. W05</strain>
        <tissue evidence="2">Hypocotyl of etiolated seedlings</tissue>
    </source>
</reference>
<dbReference type="SMR" id="A0A0B2P660"/>